<dbReference type="PRINTS" id="PR01179">
    <property type="entry name" value="ODADCRBXLASE"/>
</dbReference>
<dbReference type="InterPro" id="IPR022653">
    <property type="entry name" value="De-COase2_pyr-phos_BS"/>
</dbReference>
<evidence type="ECO:0000313" key="10">
    <source>
        <dbReference type="EMBL" id="MFC6019343.1"/>
    </source>
</evidence>
<keyword evidence="6" id="KW-0028">Amino-acid biosynthesis</keyword>
<keyword evidence="2 6" id="KW-0210">Decarboxylase</keyword>
<dbReference type="PRINTS" id="PR01181">
    <property type="entry name" value="DAPDCRBXLASE"/>
</dbReference>
<dbReference type="PANTHER" id="PTHR43727">
    <property type="entry name" value="DIAMINOPIMELATE DECARBOXYLASE"/>
    <property type="match status" value="1"/>
</dbReference>
<evidence type="ECO:0000256" key="4">
    <source>
        <dbReference type="ARBA" id="ARBA00023154"/>
    </source>
</evidence>
<evidence type="ECO:0000256" key="5">
    <source>
        <dbReference type="ARBA" id="ARBA00023239"/>
    </source>
</evidence>
<comment type="catalytic activity">
    <reaction evidence="6 8">
        <text>meso-2,6-diaminopimelate + H(+) = L-lysine + CO2</text>
        <dbReference type="Rhea" id="RHEA:15101"/>
        <dbReference type="ChEBI" id="CHEBI:15378"/>
        <dbReference type="ChEBI" id="CHEBI:16526"/>
        <dbReference type="ChEBI" id="CHEBI:32551"/>
        <dbReference type="ChEBI" id="CHEBI:57791"/>
        <dbReference type="EC" id="4.1.1.20"/>
    </reaction>
</comment>
<dbReference type="Gene3D" id="3.20.20.10">
    <property type="entry name" value="Alanine racemase"/>
    <property type="match status" value="1"/>
</dbReference>
<gene>
    <name evidence="6 10" type="primary">lysA</name>
    <name evidence="10" type="ORF">ACFP2T_24440</name>
</gene>
<comment type="similarity">
    <text evidence="6">Belongs to the Orn/Lys/Arg decarboxylase class-II family. LysA subfamily.</text>
</comment>
<dbReference type="RefSeq" id="WP_377425261.1">
    <property type="nucleotide sequence ID" value="NZ_JBHSPR010000020.1"/>
</dbReference>
<dbReference type="PANTHER" id="PTHR43727:SF2">
    <property type="entry name" value="GROUP IV DECARBOXYLASE"/>
    <property type="match status" value="1"/>
</dbReference>
<keyword evidence="5 6" id="KW-0456">Lyase</keyword>
<dbReference type="Proteomes" id="UP001596203">
    <property type="component" value="Unassembled WGS sequence"/>
</dbReference>
<evidence type="ECO:0000256" key="7">
    <source>
        <dbReference type="NCBIfam" id="TIGR01048"/>
    </source>
</evidence>
<accession>A0ABW1KG92</accession>
<feature type="domain" description="Orn/DAP/Arg decarboxylase 2 N-terminal" evidence="9">
    <location>
        <begin position="71"/>
        <end position="324"/>
    </location>
</feature>
<dbReference type="NCBIfam" id="TIGR01048">
    <property type="entry name" value="lysA"/>
    <property type="match status" value="1"/>
</dbReference>
<dbReference type="PROSITE" id="PS00878">
    <property type="entry name" value="ODR_DC_2_1"/>
    <property type="match status" value="1"/>
</dbReference>
<evidence type="ECO:0000256" key="1">
    <source>
        <dbReference type="ARBA" id="ARBA00001933"/>
    </source>
</evidence>
<protein>
    <recommendedName>
        <fullName evidence="6 7">Diaminopimelate decarboxylase</fullName>
        <shortName evidence="6">DAP decarboxylase</shortName>
        <shortName evidence="6">DAPDC</shortName>
        <ecNumber evidence="6 7">4.1.1.20</ecNumber>
    </recommendedName>
</protein>
<comment type="pathway">
    <text evidence="6 8">Amino-acid biosynthesis; L-lysine biosynthesis via DAP pathway; L-lysine from DL-2,6-diaminopimelate: step 1/1.</text>
</comment>
<organism evidence="10 11">
    <name type="scientific">Plantactinospora solaniradicis</name>
    <dbReference type="NCBI Taxonomy" id="1723736"/>
    <lineage>
        <taxon>Bacteria</taxon>
        <taxon>Bacillati</taxon>
        <taxon>Actinomycetota</taxon>
        <taxon>Actinomycetes</taxon>
        <taxon>Micromonosporales</taxon>
        <taxon>Micromonosporaceae</taxon>
        <taxon>Plantactinospora</taxon>
    </lineage>
</organism>
<dbReference type="InterPro" id="IPR009006">
    <property type="entry name" value="Ala_racemase/Decarboxylase_C"/>
</dbReference>
<comment type="cofactor">
    <cofactor evidence="1 6 8">
        <name>pyridoxal 5'-phosphate</name>
        <dbReference type="ChEBI" id="CHEBI:597326"/>
    </cofactor>
</comment>
<evidence type="ECO:0000313" key="11">
    <source>
        <dbReference type="Proteomes" id="UP001596203"/>
    </source>
</evidence>
<dbReference type="InterPro" id="IPR000183">
    <property type="entry name" value="Orn/DAP/Arg_de-COase"/>
</dbReference>
<feature type="binding site" evidence="6">
    <location>
        <position position="276"/>
    </location>
    <ligand>
        <name>pyridoxal 5'-phosphate</name>
        <dbReference type="ChEBI" id="CHEBI:597326"/>
    </ligand>
</feature>
<dbReference type="Pfam" id="PF02784">
    <property type="entry name" value="Orn_Arg_deC_N"/>
    <property type="match status" value="1"/>
</dbReference>
<keyword evidence="11" id="KW-1185">Reference proteome</keyword>
<sequence length="461" mass="49271">MRAHEAGALHGDLGVRGPAWLRTPEDVNALVPHLWPRNVTRDADGALVVAGLGIRELAAEFGTPVYVLDEDDLRDRCREFRAAFPDEDIYYAGKAFTCRAVVRVIAEEGLHLDVCSGGELAVALSAGMPAERIGFHGNNKSPAELARALDAGVGRIVVDSFQEIDRLTALARERGVRPQVMIRVTVGVEAHTHEFIATAHEDQKFGFSLAGGAAAAAAFKILDEDVLELRGLHSHIGSQIFDTSGFEVSARRVLALQAQIRDARGVELPELDLGGGFGIAYTTQDDPAAPHDLAKRLNKIVDDECAALQLAGPRLSIEPGRAIIGPAVFTLYEVGTVKDVDGLRTYVSVDGGMSDNIRTALYGASYSATIASRASVAEPILARVVGKHCEAGDVVVKDEFLPADVQPGDLLAVPGTGAYCRSMASNYNHVPRPPVVAVRNGRARVIVRRETEDDLLALDVG</sequence>
<keyword evidence="4 6" id="KW-0457">Lysine biosynthesis</keyword>
<proteinExistence type="inferred from homology"/>
<comment type="function">
    <text evidence="6">Specifically catalyzes the decarboxylation of meso-diaminopimelate (meso-DAP) to L-lysine.</text>
</comment>
<feature type="binding site" evidence="6">
    <location>
        <begin position="318"/>
        <end position="321"/>
    </location>
    <ligand>
        <name>pyridoxal 5'-phosphate</name>
        <dbReference type="ChEBI" id="CHEBI:597326"/>
    </ligand>
</feature>
<feature type="binding site" evidence="6">
    <location>
        <position position="419"/>
    </location>
    <ligand>
        <name>pyridoxal 5'-phosphate</name>
        <dbReference type="ChEBI" id="CHEBI:597326"/>
    </ligand>
</feature>
<evidence type="ECO:0000259" key="9">
    <source>
        <dbReference type="Pfam" id="PF02784"/>
    </source>
</evidence>
<dbReference type="InterPro" id="IPR002986">
    <property type="entry name" value="DAP_deCOOHase_LysA"/>
</dbReference>
<feature type="binding site" evidence="6">
    <location>
        <position position="419"/>
    </location>
    <ligand>
        <name>substrate</name>
    </ligand>
</feature>
<dbReference type="SUPFAM" id="SSF51419">
    <property type="entry name" value="PLP-binding barrel"/>
    <property type="match status" value="1"/>
</dbReference>
<dbReference type="Gene3D" id="2.40.37.10">
    <property type="entry name" value="Lyase, Ornithine Decarboxylase, Chain A, domain 1"/>
    <property type="match status" value="1"/>
</dbReference>
<dbReference type="CDD" id="cd06828">
    <property type="entry name" value="PLPDE_III_DapDC"/>
    <property type="match status" value="1"/>
</dbReference>
<feature type="binding site" evidence="6">
    <location>
        <position position="362"/>
    </location>
    <ligand>
        <name>substrate</name>
    </ligand>
</feature>
<keyword evidence="3 6" id="KW-0663">Pyridoxal phosphate</keyword>
<evidence type="ECO:0000256" key="3">
    <source>
        <dbReference type="ARBA" id="ARBA00022898"/>
    </source>
</evidence>
<dbReference type="InterPro" id="IPR029066">
    <property type="entry name" value="PLP-binding_barrel"/>
</dbReference>
<dbReference type="GO" id="GO:0008836">
    <property type="term" value="F:diaminopimelate decarboxylase activity"/>
    <property type="evidence" value="ECO:0007669"/>
    <property type="project" value="UniProtKB-EC"/>
</dbReference>
<dbReference type="EC" id="4.1.1.20" evidence="6 7"/>
<feature type="modified residue" description="N6-(pyridoxal phosphate)lysine" evidence="6">
    <location>
        <position position="94"/>
    </location>
</feature>
<dbReference type="SUPFAM" id="SSF50621">
    <property type="entry name" value="Alanine racemase C-terminal domain-like"/>
    <property type="match status" value="1"/>
</dbReference>
<dbReference type="EMBL" id="JBHSPR010000020">
    <property type="protein sequence ID" value="MFC6019343.1"/>
    <property type="molecule type" value="Genomic_DNA"/>
</dbReference>
<feature type="binding site" evidence="6">
    <location>
        <position position="321"/>
    </location>
    <ligand>
        <name>substrate</name>
    </ligand>
</feature>
<dbReference type="HAMAP" id="MF_02120">
    <property type="entry name" value="LysA"/>
    <property type="match status" value="1"/>
</dbReference>
<evidence type="ECO:0000256" key="6">
    <source>
        <dbReference type="HAMAP-Rule" id="MF_02120"/>
    </source>
</evidence>
<evidence type="ECO:0000256" key="8">
    <source>
        <dbReference type="RuleBase" id="RU003738"/>
    </source>
</evidence>
<reference evidence="11" key="1">
    <citation type="journal article" date="2019" name="Int. J. Syst. Evol. Microbiol.">
        <title>The Global Catalogue of Microorganisms (GCM) 10K type strain sequencing project: providing services to taxonomists for standard genome sequencing and annotation.</title>
        <authorList>
            <consortium name="The Broad Institute Genomics Platform"/>
            <consortium name="The Broad Institute Genome Sequencing Center for Infectious Disease"/>
            <person name="Wu L."/>
            <person name="Ma J."/>
        </authorList>
    </citation>
    <scope>NUCLEOTIDE SEQUENCE [LARGE SCALE GENOMIC DNA]</scope>
    <source>
        <strain evidence="11">ZS-35-S2</strain>
    </source>
</reference>
<feature type="binding site" evidence="6">
    <location>
        <position position="358"/>
    </location>
    <ligand>
        <name>substrate</name>
    </ligand>
</feature>
<dbReference type="InterPro" id="IPR022644">
    <property type="entry name" value="De-COase2_N"/>
</dbReference>
<evidence type="ECO:0000256" key="2">
    <source>
        <dbReference type="ARBA" id="ARBA00022793"/>
    </source>
</evidence>
<name>A0ABW1KG92_9ACTN</name>
<feature type="binding site" evidence="6">
    <location>
        <position position="390"/>
    </location>
    <ligand>
        <name>substrate</name>
    </ligand>
</feature>
<comment type="caution">
    <text evidence="10">The sequence shown here is derived from an EMBL/GenBank/DDBJ whole genome shotgun (WGS) entry which is preliminary data.</text>
</comment>
<comment type="subunit">
    <text evidence="6">Homodimer.</text>
</comment>